<protein>
    <submittedName>
        <fullName evidence="1">Uncharacterized protein</fullName>
    </submittedName>
</protein>
<sequence>MQFTLFTIFILMVIMVIGGGRCRSLQLLFVFILLSLCMKPAVGLSTGDEDADIKCIERERQALLMFKQGLIDEYGHLSLWGNEDDKKDCCKWRGVSCSNQTGHVTMLNLQFRSYMPLRGNISSSLIGLQHLNYLNMKYNDFGGKQIPAFIGSLKNIRHLDLSNAGFTGRVPYQLGNLTSLQYLDLSFNFDMLSEKLEWLSQLSFLEYVRLNQVNLGEATDWLQVVSRLPSLTELQLRGCNLPSVIASSSVSFGNSSRSLAHLDLSLNDVSNSVYYWLSNSSSSLVYLDLSSNKLQGPIPDSAFPNPTSLSYLDLSNNQLVSVPKSFRNLCRLRALYQDSNNLTDLLPNLFLKLSNCSRDTLEILQLNSNMLRGSLPDITLFSSLKELHLYDNMLDGSFPRILYLNNNRFTGTLTKSIGQLSQLELLDVASNSLKGMITEAHLSNLSRLTYLDLSHNSLILNFGSGWVPSFELNIIRLGACKQGPQFPKWLQTQNKFSELDVSAAEISDTVPNWFWDLSPNLYYLNLSHNHFTGMLPDLSQKFTAYPPEIDLSANSFEGPIPPIPLTVTSLILFKNMFSGSLSFLCQISDEHFRYLDLSDNLLSGELPNCSKNWQKLTVLNLANNKFSGKIPDSMDFNFTFIYDTQLTVLDLGHNKISGIIPAWIGDSLPDLVVLSLRSNNFHGRVPVQVCHLRRIQVLDLSQNNISGTVPQCLNNLTAMTANKSSNAMIRYPLRTDYYNDHALLVWKRKDSEYRNTLGLVKSIDLSSNRLYGEIPEEVTSLVGLISLNLPKNSLTGPIPSKIGGLTLLNSLDLSKNMLMRAIPEGLSQLSLLGVLDLSNNNLTGKIPSSTQLQSFDASTYSGNPELCGLPLPNKCPGEEQAQDPAIKGAC</sequence>
<gene>
    <name evidence="1" type="ORF">KPL71_003628</name>
</gene>
<comment type="caution">
    <text evidence="1">The sequence shown here is derived from an EMBL/GenBank/DDBJ whole genome shotgun (WGS) entry which is preliminary data.</text>
</comment>
<proteinExistence type="predicted"/>
<dbReference type="Proteomes" id="UP000829398">
    <property type="component" value="Chromosome 2"/>
</dbReference>
<reference evidence="2" key="1">
    <citation type="journal article" date="2023" name="Hortic. Res.">
        <title>A chromosome-level phased genome enabling allele-level studies in sweet orange: a case study on citrus Huanglongbing tolerance.</title>
        <authorList>
            <person name="Wu B."/>
            <person name="Yu Q."/>
            <person name="Deng Z."/>
            <person name="Duan Y."/>
            <person name="Luo F."/>
            <person name="Gmitter F. Jr."/>
        </authorList>
    </citation>
    <scope>NUCLEOTIDE SEQUENCE [LARGE SCALE GENOMIC DNA]</scope>
    <source>
        <strain evidence="2">cv. Valencia</strain>
    </source>
</reference>
<keyword evidence="2" id="KW-1185">Reference proteome</keyword>
<evidence type="ECO:0000313" key="1">
    <source>
        <dbReference type="EMBL" id="KAH9791144.1"/>
    </source>
</evidence>
<organism evidence="1 2">
    <name type="scientific">Citrus sinensis</name>
    <name type="common">Sweet orange</name>
    <name type="synonym">Citrus aurantium var. sinensis</name>
    <dbReference type="NCBI Taxonomy" id="2711"/>
    <lineage>
        <taxon>Eukaryota</taxon>
        <taxon>Viridiplantae</taxon>
        <taxon>Streptophyta</taxon>
        <taxon>Embryophyta</taxon>
        <taxon>Tracheophyta</taxon>
        <taxon>Spermatophyta</taxon>
        <taxon>Magnoliopsida</taxon>
        <taxon>eudicotyledons</taxon>
        <taxon>Gunneridae</taxon>
        <taxon>Pentapetalae</taxon>
        <taxon>rosids</taxon>
        <taxon>malvids</taxon>
        <taxon>Sapindales</taxon>
        <taxon>Rutaceae</taxon>
        <taxon>Aurantioideae</taxon>
        <taxon>Citrus</taxon>
    </lineage>
</organism>
<name>A0ACB8MZ75_CITSI</name>
<accession>A0ACB8MZ75</accession>
<evidence type="ECO:0000313" key="2">
    <source>
        <dbReference type="Proteomes" id="UP000829398"/>
    </source>
</evidence>
<dbReference type="EMBL" id="CM039171">
    <property type="protein sequence ID" value="KAH9791144.1"/>
    <property type="molecule type" value="Genomic_DNA"/>
</dbReference>